<proteinExistence type="predicted"/>
<evidence type="ECO:0000313" key="2">
    <source>
        <dbReference type="EMBL" id="GFN91129.1"/>
    </source>
</evidence>
<organism evidence="2 3">
    <name type="scientific">Plakobranchus ocellatus</name>
    <dbReference type="NCBI Taxonomy" id="259542"/>
    <lineage>
        <taxon>Eukaryota</taxon>
        <taxon>Metazoa</taxon>
        <taxon>Spiralia</taxon>
        <taxon>Lophotrochozoa</taxon>
        <taxon>Mollusca</taxon>
        <taxon>Gastropoda</taxon>
        <taxon>Heterobranchia</taxon>
        <taxon>Euthyneura</taxon>
        <taxon>Panpulmonata</taxon>
        <taxon>Sacoglossa</taxon>
        <taxon>Placobranchoidea</taxon>
        <taxon>Plakobranchidae</taxon>
        <taxon>Plakobranchus</taxon>
    </lineage>
</organism>
<protein>
    <submittedName>
        <fullName evidence="2">Serum response factor-binding protein 1</fullName>
    </submittedName>
</protein>
<dbReference type="EMBL" id="BLXT01002101">
    <property type="protein sequence ID" value="GFN91129.1"/>
    <property type="molecule type" value="Genomic_DNA"/>
</dbReference>
<feature type="compositionally biased region" description="Basic and acidic residues" evidence="1">
    <location>
        <begin position="233"/>
        <end position="269"/>
    </location>
</feature>
<evidence type="ECO:0000256" key="1">
    <source>
        <dbReference type="SAM" id="MobiDB-lite"/>
    </source>
</evidence>
<dbReference type="Proteomes" id="UP000735302">
    <property type="component" value="Unassembled WGS sequence"/>
</dbReference>
<name>A0AAV3Z6M0_9GAST</name>
<feature type="compositionally biased region" description="Polar residues" evidence="1">
    <location>
        <begin position="219"/>
        <end position="232"/>
    </location>
</feature>
<reference evidence="2 3" key="1">
    <citation type="journal article" date="2021" name="Elife">
        <title>Chloroplast acquisition without the gene transfer in kleptoplastic sea slugs, Plakobranchus ocellatus.</title>
        <authorList>
            <person name="Maeda T."/>
            <person name="Takahashi S."/>
            <person name="Yoshida T."/>
            <person name="Shimamura S."/>
            <person name="Takaki Y."/>
            <person name="Nagai Y."/>
            <person name="Toyoda A."/>
            <person name="Suzuki Y."/>
            <person name="Arimoto A."/>
            <person name="Ishii H."/>
            <person name="Satoh N."/>
            <person name="Nishiyama T."/>
            <person name="Hasebe M."/>
            <person name="Maruyama T."/>
            <person name="Minagawa J."/>
            <person name="Obokata J."/>
            <person name="Shigenobu S."/>
        </authorList>
    </citation>
    <scope>NUCLEOTIDE SEQUENCE [LARGE SCALE GENOMIC DNA]</scope>
</reference>
<comment type="caution">
    <text evidence="2">The sequence shown here is derived from an EMBL/GenBank/DDBJ whole genome shotgun (WGS) entry which is preliminary data.</text>
</comment>
<dbReference type="AlphaFoldDB" id="A0AAV3Z6M0"/>
<sequence length="269" mass="29341">MTWFNIPVVGDSIVVDVPNVERAVVDVLDGESVVDDVPDGESTVVDVPDGESAVVDVPNVERAVVDVPDVERAVVDVPDGESTVIDVPDGENAVVDVPDIGSAVVDVPDGENAFVTLKFEPVRTKGLPKGQGRNGTFAEKRNLATDTVVGGSAFVDSCVLCGVCGDMEAAREFCVNGMIEWVDYELQDKGPCYESLTFYGVPKYVETSRGRQRKKNHSLNKFATTKEGTITANEKDREQGRMESHDRRCLQDQTRHLEKKEDTFSKGNF</sequence>
<accession>A0AAV3Z6M0</accession>
<evidence type="ECO:0000313" key="3">
    <source>
        <dbReference type="Proteomes" id="UP000735302"/>
    </source>
</evidence>
<gene>
    <name evidence="2" type="ORF">PoB_001763500</name>
</gene>
<keyword evidence="3" id="KW-1185">Reference proteome</keyword>
<feature type="region of interest" description="Disordered" evidence="1">
    <location>
        <begin position="209"/>
        <end position="269"/>
    </location>
</feature>